<dbReference type="Proteomes" id="UP000625527">
    <property type="component" value="Unassembled WGS sequence"/>
</dbReference>
<accession>A0ABR9MZ25</accession>
<dbReference type="RefSeq" id="WP_192863198.1">
    <property type="nucleotide sequence ID" value="NZ_JADAQT010000088.1"/>
</dbReference>
<comment type="caution">
    <text evidence="2">The sequence shown here is derived from an EMBL/GenBank/DDBJ whole genome shotgun (WGS) entry which is preliminary data.</text>
</comment>
<evidence type="ECO:0000313" key="2">
    <source>
        <dbReference type="EMBL" id="MBE1876632.1"/>
    </source>
</evidence>
<dbReference type="EMBL" id="JADAQT010000088">
    <property type="protein sequence ID" value="MBE1876632.1"/>
    <property type="molecule type" value="Genomic_DNA"/>
</dbReference>
<name>A0ABR9MZ25_9MICO</name>
<reference evidence="2 3" key="1">
    <citation type="submission" date="2020-10" db="EMBL/GenBank/DDBJ databases">
        <title>Myceligenerans pegani sp. nov., an endophytic actinomycete isolated from Peganum harmala L. in Xinjiang, China.</title>
        <authorList>
            <person name="Xin L."/>
        </authorList>
    </citation>
    <scope>NUCLEOTIDE SEQUENCE [LARGE SCALE GENOMIC DNA]</scope>
    <source>
        <strain evidence="2 3">TRM65318</strain>
    </source>
</reference>
<organism evidence="2 3">
    <name type="scientific">Myceligenerans pegani</name>
    <dbReference type="NCBI Taxonomy" id="2776917"/>
    <lineage>
        <taxon>Bacteria</taxon>
        <taxon>Bacillati</taxon>
        <taxon>Actinomycetota</taxon>
        <taxon>Actinomycetes</taxon>
        <taxon>Micrococcales</taxon>
        <taxon>Promicromonosporaceae</taxon>
        <taxon>Myceligenerans</taxon>
    </lineage>
</organism>
<gene>
    <name evidence="2" type="ORF">IHE71_13030</name>
</gene>
<keyword evidence="3" id="KW-1185">Reference proteome</keyword>
<feature type="compositionally biased region" description="Basic residues" evidence="1">
    <location>
        <begin position="1"/>
        <end position="17"/>
    </location>
</feature>
<evidence type="ECO:0000256" key="1">
    <source>
        <dbReference type="SAM" id="MobiDB-lite"/>
    </source>
</evidence>
<protein>
    <recommendedName>
        <fullName evidence="4">Transposase</fullName>
    </recommendedName>
</protein>
<evidence type="ECO:0000313" key="3">
    <source>
        <dbReference type="Proteomes" id="UP000625527"/>
    </source>
</evidence>
<sequence length="136" mass="15972">MPRRHPTRQRAAARRRPYGTEHVKDGRLSGSAHAAISLLEAWPGQVHGALVNWEREAHTRNPWSRHAYGCGIRECCGSPIDDRDLLELTIHRLPRRSAQELRALVHSMDARIMAKFPVRLDHYHRWWHTDFPWNYD</sequence>
<proteinExistence type="predicted"/>
<feature type="region of interest" description="Disordered" evidence="1">
    <location>
        <begin position="1"/>
        <end position="23"/>
    </location>
</feature>
<evidence type="ECO:0008006" key="4">
    <source>
        <dbReference type="Google" id="ProtNLM"/>
    </source>
</evidence>